<dbReference type="EMBL" id="CP075585">
    <property type="protein sequence ID" value="QZA58196.1"/>
    <property type="molecule type" value="Genomic_DNA"/>
</dbReference>
<gene>
    <name evidence="2" type="ORF">RHAB15C_0000066</name>
</gene>
<evidence type="ECO:0000313" key="3">
    <source>
        <dbReference type="Proteomes" id="UP000822862"/>
    </source>
</evidence>
<proteinExistence type="predicted"/>
<reference evidence="2 3" key="1">
    <citation type="submission" date="2021-05" db="EMBL/GenBank/DDBJ databases">
        <title>Ecology and evolution of chlamydial symbionts of arthropods.</title>
        <authorList>
            <person name="Halter T."/>
            <person name="Sixt B.S."/>
            <person name="Toenshoff E.R."/>
            <person name="Koestlbacher S."/>
            <person name="Schulz F."/>
            <person name="Kostanjsek R."/>
            <person name="Collingro A."/>
            <person name="Hendrickx F."/>
            <person name="Horn M."/>
        </authorList>
    </citation>
    <scope>NUCLEOTIDE SEQUENCE [LARGE SCALE GENOMIC DNA]</scope>
    <source>
        <strain evidence="2 3">15C</strain>
    </source>
</reference>
<organism evidence="2 3">
    <name type="scientific">Candidatus Rhabdochlamydia porcellionis</name>
    <dbReference type="NCBI Taxonomy" id="225148"/>
    <lineage>
        <taxon>Bacteria</taxon>
        <taxon>Pseudomonadati</taxon>
        <taxon>Chlamydiota</taxon>
        <taxon>Chlamydiia</taxon>
        <taxon>Parachlamydiales</taxon>
        <taxon>Candidatus Rhabdochlamydiaceae</taxon>
        <taxon>Candidatus Rhabdochlamydia</taxon>
    </lineage>
</organism>
<feature type="transmembrane region" description="Helical" evidence="1">
    <location>
        <begin position="12"/>
        <end position="38"/>
    </location>
</feature>
<keyword evidence="1" id="KW-0812">Transmembrane</keyword>
<protein>
    <submittedName>
        <fullName evidence="2">Uncharacterized protein</fullName>
    </submittedName>
</protein>
<evidence type="ECO:0000313" key="2">
    <source>
        <dbReference type="EMBL" id="QZA58196.1"/>
    </source>
</evidence>
<feature type="transmembrane region" description="Helical" evidence="1">
    <location>
        <begin position="50"/>
        <end position="70"/>
    </location>
</feature>
<name>A0ABX8Z2C7_9BACT</name>
<accession>A0ABX8Z2C7</accession>
<dbReference type="Proteomes" id="UP000822862">
    <property type="component" value="Chromosome"/>
</dbReference>
<evidence type="ECO:0000256" key="1">
    <source>
        <dbReference type="SAM" id="Phobius"/>
    </source>
</evidence>
<sequence length="73" mass="8415">MISLGEFLISTPGLVCVLAIKTLLAAFFICSGIQVFDFKKKSSFFNWKRIIGLFLLIFGIRFLLDVLFYFQVR</sequence>
<keyword evidence="1" id="KW-1133">Transmembrane helix</keyword>
<keyword evidence="3" id="KW-1185">Reference proteome</keyword>
<keyword evidence="1" id="KW-0472">Membrane</keyword>